<dbReference type="Proteomes" id="UP000649114">
    <property type="component" value="Unassembled WGS sequence"/>
</dbReference>
<evidence type="ECO:0000313" key="2">
    <source>
        <dbReference type="EMBL" id="KAF4202732.1"/>
    </source>
</evidence>
<proteinExistence type="predicted"/>
<gene>
    <name evidence="2" type="ORF">CNMCM8927_009635</name>
    <name evidence="1" type="ORF">IFM60648_10063</name>
</gene>
<evidence type="ECO:0000313" key="1">
    <source>
        <dbReference type="EMBL" id="GFF93372.1"/>
    </source>
</evidence>
<reference evidence="2" key="1">
    <citation type="journal article" date="2020" name="bioRxiv">
        <title>Genomic and phenotypic heterogeneity of clinical isolates of the human pathogens Aspergillus fumigatus, Aspergillus lentulus and Aspergillus fumigatiaffinis.</title>
        <authorList>
            <person name="dos Santos R.A.C."/>
            <person name="Steenwyk J.L."/>
            <person name="Rivero-Menendez O."/>
            <person name="Mead M.E."/>
            <person name="Silva L.P."/>
            <person name="Bastos R.W."/>
            <person name="Alastruey-Izquierdo A."/>
            <person name="Goldman G.H."/>
            <person name="Rokas A."/>
        </authorList>
    </citation>
    <scope>NUCLEOTIDE SEQUENCE</scope>
    <source>
        <strain evidence="2">CNM-CM8927</strain>
    </source>
</reference>
<accession>A0AAN5YJH9</accession>
<reference evidence="1 3" key="2">
    <citation type="submission" date="2020-01" db="EMBL/GenBank/DDBJ databases">
        <title>Draft genome sequence of Aspergillus lentulus IFM 60648.</title>
        <authorList>
            <person name="Takahashi H."/>
            <person name="Yaguchi T."/>
        </authorList>
    </citation>
    <scope>NUCLEOTIDE SEQUENCE [LARGE SCALE GENOMIC DNA]</scope>
    <source>
        <strain evidence="1 3">IFM 60648</strain>
    </source>
</reference>
<comment type="caution">
    <text evidence="2">The sequence shown here is derived from an EMBL/GenBank/DDBJ whole genome shotgun (WGS) entry which is preliminary data.</text>
</comment>
<dbReference type="EMBL" id="BLKI01000115">
    <property type="protein sequence ID" value="GFF93372.1"/>
    <property type="molecule type" value="Genomic_DNA"/>
</dbReference>
<name>A0AAN5YJH9_ASPLE</name>
<evidence type="ECO:0000313" key="4">
    <source>
        <dbReference type="Proteomes" id="UP000649114"/>
    </source>
</evidence>
<dbReference type="AlphaFoldDB" id="A0AAN5YJH9"/>
<dbReference type="EMBL" id="JAAAPU010000097">
    <property type="protein sequence ID" value="KAF4202732.1"/>
    <property type="molecule type" value="Genomic_DNA"/>
</dbReference>
<organism evidence="2 4">
    <name type="scientific">Aspergillus lentulus</name>
    <dbReference type="NCBI Taxonomy" id="293939"/>
    <lineage>
        <taxon>Eukaryota</taxon>
        <taxon>Fungi</taxon>
        <taxon>Dikarya</taxon>
        <taxon>Ascomycota</taxon>
        <taxon>Pezizomycotina</taxon>
        <taxon>Eurotiomycetes</taxon>
        <taxon>Eurotiomycetidae</taxon>
        <taxon>Eurotiales</taxon>
        <taxon>Aspergillaceae</taxon>
        <taxon>Aspergillus</taxon>
        <taxon>Aspergillus subgen. Fumigati</taxon>
    </lineage>
</organism>
<reference evidence="2" key="3">
    <citation type="submission" date="2020-04" db="EMBL/GenBank/DDBJ databases">
        <authorList>
            <person name="Santos R.A.C."/>
            <person name="Steenwyk J.L."/>
            <person name="Rivero-Menendez O."/>
            <person name="Mead M.E."/>
            <person name="Silva L.P."/>
            <person name="Bastos R.W."/>
            <person name="Alastruey-Izquierdo A."/>
            <person name="Goldman G.H."/>
            <person name="Rokas A."/>
        </authorList>
    </citation>
    <scope>NUCLEOTIDE SEQUENCE</scope>
    <source>
        <strain evidence="2">CNM-CM8927</strain>
    </source>
</reference>
<evidence type="ECO:0000313" key="3">
    <source>
        <dbReference type="Proteomes" id="UP000465220"/>
    </source>
</evidence>
<keyword evidence="3" id="KW-1185">Reference proteome</keyword>
<dbReference type="Proteomes" id="UP000465220">
    <property type="component" value="Unassembled WGS sequence"/>
</dbReference>
<sequence>MTSARSLMAFRHATDLRLMITEYLDDASAVALKNANNYLRSDVTVENPKHMEPEMSKAPPPALASGLAAPFGAIMGFCRLFLRSETAVPKLAPALGQNTISATFWALIQVDFLESRDGAGKQEFKDGALFLPSWYERFLGPLRLSHGGLPISATKLVMNPGLRLSLPPWYQSAAF</sequence>
<protein>
    <submittedName>
        <fullName evidence="2">Uncharacterized protein</fullName>
    </submittedName>
</protein>